<proteinExistence type="predicted"/>
<evidence type="ECO:0000313" key="2">
    <source>
        <dbReference type="EMBL" id="EIW52079.1"/>
    </source>
</evidence>
<gene>
    <name evidence="2" type="ORF">TRAVEDRAFT_54058</name>
</gene>
<protein>
    <submittedName>
        <fullName evidence="2">Uncharacterized protein</fullName>
    </submittedName>
</protein>
<dbReference type="AlphaFoldDB" id="R7SAZ0"/>
<dbReference type="GeneID" id="19417301"/>
<organism evidence="2 3">
    <name type="scientific">Trametes versicolor (strain FP-101664)</name>
    <name type="common">White-rot fungus</name>
    <name type="synonym">Coriolus versicolor</name>
    <dbReference type="NCBI Taxonomy" id="717944"/>
    <lineage>
        <taxon>Eukaryota</taxon>
        <taxon>Fungi</taxon>
        <taxon>Dikarya</taxon>
        <taxon>Basidiomycota</taxon>
        <taxon>Agaricomycotina</taxon>
        <taxon>Agaricomycetes</taxon>
        <taxon>Polyporales</taxon>
        <taxon>Polyporaceae</taxon>
        <taxon>Trametes</taxon>
    </lineage>
</organism>
<feature type="region of interest" description="Disordered" evidence="1">
    <location>
        <begin position="1"/>
        <end position="32"/>
    </location>
</feature>
<evidence type="ECO:0000256" key="1">
    <source>
        <dbReference type="SAM" id="MobiDB-lite"/>
    </source>
</evidence>
<name>R7SAZ0_TRAVS</name>
<accession>R7SAZ0</accession>
<dbReference type="OrthoDB" id="2803776at2759"/>
<dbReference type="RefSeq" id="XP_008045175.1">
    <property type="nucleotide sequence ID" value="XM_008046984.1"/>
</dbReference>
<reference evidence="3" key="1">
    <citation type="journal article" date="2012" name="Science">
        <title>The Paleozoic origin of enzymatic lignin decomposition reconstructed from 31 fungal genomes.</title>
        <authorList>
            <person name="Floudas D."/>
            <person name="Binder M."/>
            <person name="Riley R."/>
            <person name="Barry K."/>
            <person name="Blanchette R.A."/>
            <person name="Henrissat B."/>
            <person name="Martinez A.T."/>
            <person name="Otillar R."/>
            <person name="Spatafora J.W."/>
            <person name="Yadav J.S."/>
            <person name="Aerts A."/>
            <person name="Benoit I."/>
            <person name="Boyd A."/>
            <person name="Carlson A."/>
            <person name="Copeland A."/>
            <person name="Coutinho P.M."/>
            <person name="de Vries R.P."/>
            <person name="Ferreira P."/>
            <person name="Findley K."/>
            <person name="Foster B."/>
            <person name="Gaskell J."/>
            <person name="Glotzer D."/>
            <person name="Gorecki P."/>
            <person name="Heitman J."/>
            <person name="Hesse C."/>
            <person name="Hori C."/>
            <person name="Igarashi K."/>
            <person name="Jurgens J.A."/>
            <person name="Kallen N."/>
            <person name="Kersten P."/>
            <person name="Kohler A."/>
            <person name="Kuees U."/>
            <person name="Kumar T.K.A."/>
            <person name="Kuo A."/>
            <person name="LaButti K."/>
            <person name="Larrondo L.F."/>
            <person name="Lindquist E."/>
            <person name="Ling A."/>
            <person name="Lombard V."/>
            <person name="Lucas S."/>
            <person name="Lundell T."/>
            <person name="Martin R."/>
            <person name="McLaughlin D.J."/>
            <person name="Morgenstern I."/>
            <person name="Morin E."/>
            <person name="Murat C."/>
            <person name="Nagy L.G."/>
            <person name="Nolan M."/>
            <person name="Ohm R.A."/>
            <person name="Patyshakuliyeva A."/>
            <person name="Rokas A."/>
            <person name="Ruiz-Duenas F.J."/>
            <person name="Sabat G."/>
            <person name="Salamov A."/>
            <person name="Samejima M."/>
            <person name="Schmutz J."/>
            <person name="Slot J.C."/>
            <person name="St John F."/>
            <person name="Stenlid J."/>
            <person name="Sun H."/>
            <person name="Sun S."/>
            <person name="Syed K."/>
            <person name="Tsang A."/>
            <person name="Wiebenga A."/>
            <person name="Young D."/>
            <person name="Pisabarro A."/>
            <person name="Eastwood D.C."/>
            <person name="Martin F."/>
            <person name="Cullen D."/>
            <person name="Grigoriev I.V."/>
            <person name="Hibbett D.S."/>
        </authorList>
    </citation>
    <scope>NUCLEOTIDE SEQUENCE [LARGE SCALE GENOMIC DNA]</scope>
    <source>
        <strain evidence="3">FP-101664</strain>
    </source>
</reference>
<dbReference type="Proteomes" id="UP000054317">
    <property type="component" value="Unassembled WGS sequence"/>
</dbReference>
<keyword evidence="3" id="KW-1185">Reference proteome</keyword>
<dbReference type="EMBL" id="JH711797">
    <property type="protein sequence ID" value="EIW52079.1"/>
    <property type="molecule type" value="Genomic_DNA"/>
</dbReference>
<dbReference type="KEGG" id="tvs:TRAVEDRAFT_54058"/>
<sequence>MSLGREAPVHSTCLTRPYTRRPAAGSITDSATNNMPITMEFPNIADHSLLWPTNVLGGTVAVFEVTDATGETAFSGAVNVQPSQDTSCFK</sequence>
<evidence type="ECO:0000313" key="3">
    <source>
        <dbReference type="Proteomes" id="UP000054317"/>
    </source>
</evidence>